<reference evidence="1" key="2">
    <citation type="submission" date="2025-03" db="EMBL/GenBank/DDBJ databases">
        <authorList>
            <consortium name="ELIXIR-Norway"/>
            <consortium name="Elixir Norway"/>
        </authorList>
    </citation>
    <scope>NUCLEOTIDE SEQUENCE</scope>
</reference>
<protein>
    <submittedName>
        <fullName evidence="1">Uncharacterized protein</fullName>
    </submittedName>
</protein>
<proteinExistence type="predicted"/>
<reference evidence="1" key="1">
    <citation type="submission" date="2023-05" db="EMBL/GenBank/DDBJ databases">
        <authorList>
            <consortium name="ELIXIR-Norway"/>
        </authorList>
    </citation>
    <scope>NUCLEOTIDE SEQUENCE</scope>
</reference>
<evidence type="ECO:0000313" key="1">
    <source>
        <dbReference type="EMBL" id="CAN0186869.1"/>
    </source>
</evidence>
<sequence>MPLAEDLHLSPEEKRKHKKKCLVQSPNSYFMDVRCPGCYKITTIFSHVQHSRFVCWLLNCPLPACRRKSKAFRRVLLQAEAALKVPCIKMNGKPSQKTHFGYQKKSKELRLLGFFVCGGKAGKFQKREFSIIKYGKYTRFLK</sequence>
<evidence type="ECO:0000313" key="2">
    <source>
        <dbReference type="Proteomes" id="UP001162501"/>
    </source>
</evidence>
<name>A0AC59Z3M2_RANTA</name>
<dbReference type="EMBL" id="OX596107">
    <property type="protein sequence ID" value="CAN0186869.1"/>
    <property type="molecule type" value="Genomic_DNA"/>
</dbReference>
<dbReference type="Proteomes" id="UP001162501">
    <property type="component" value="Chromosome 23"/>
</dbReference>
<organism evidence="1 2">
    <name type="scientific">Rangifer tarandus platyrhynchus</name>
    <name type="common">Svalbard reindeer</name>
    <dbReference type="NCBI Taxonomy" id="3082113"/>
    <lineage>
        <taxon>Eukaryota</taxon>
        <taxon>Metazoa</taxon>
        <taxon>Chordata</taxon>
        <taxon>Craniata</taxon>
        <taxon>Vertebrata</taxon>
        <taxon>Euteleostomi</taxon>
        <taxon>Mammalia</taxon>
        <taxon>Eutheria</taxon>
        <taxon>Laurasiatheria</taxon>
        <taxon>Artiodactyla</taxon>
        <taxon>Ruminantia</taxon>
        <taxon>Pecora</taxon>
        <taxon>Cervidae</taxon>
        <taxon>Odocoileinae</taxon>
        <taxon>Rangifer</taxon>
    </lineage>
</organism>
<gene>
    <name evidence="1" type="ORF">MRATA1EN22A_LOCUS13346</name>
</gene>
<accession>A0AC59Z3M2</accession>